<keyword evidence="2" id="KW-0812">Transmembrane</keyword>
<dbReference type="GO" id="GO:0016020">
    <property type="term" value="C:membrane"/>
    <property type="evidence" value="ECO:0007669"/>
    <property type="project" value="UniProtKB-SubCell"/>
</dbReference>
<evidence type="ECO:0000256" key="3">
    <source>
        <dbReference type="ARBA" id="ARBA00022989"/>
    </source>
</evidence>
<organism evidence="6">
    <name type="scientific">Thermus tengchongensis</name>
    <dbReference type="NCBI Taxonomy" id="1214928"/>
    <lineage>
        <taxon>Bacteria</taxon>
        <taxon>Thermotogati</taxon>
        <taxon>Deinococcota</taxon>
        <taxon>Deinococci</taxon>
        <taxon>Thermales</taxon>
        <taxon>Thermaceae</taxon>
        <taxon>Thermus</taxon>
    </lineage>
</organism>
<evidence type="ECO:0000313" key="6">
    <source>
        <dbReference type="EMBL" id="HGN85056.1"/>
    </source>
</evidence>
<dbReference type="EMBL" id="DTAB01000157">
    <property type="protein sequence ID" value="HGN85056.1"/>
    <property type="molecule type" value="Genomic_DNA"/>
</dbReference>
<proteinExistence type="predicted"/>
<dbReference type="GO" id="GO:0055085">
    <property type="term" value="P:transmembrane transport"/>
    <property type="evidence" value="ECO:0007669"/>
    <property type="project" value="InterPro"/>
</dbReference>
<sequence length="40" mass="4390">VEKDYNVAMAALAFLALMTALCNLLADLAYAVVDPRIRYS</sequence>
<name>A0A7V4EFM3_9DEIN</name>
<evidence type="ECO:0000256" key="1">
    <source>
        <dbReference type="ARBA" id="ARBA00004141"/>
    </source>
</evidence>
<evidence type="ECO:0000259" key="5">
    <source>
        <dbReference type="Pfam" id="PF00528"/>
    </source>
</evidence>
<keyword evidence="3" id="KW-1133">Transmembrane helix</keyword>
<evidence type="ECO:0000256" key="2">
    <source>
        <dbReference type="ARBA" id="ARBA00022692"/>
    </source>
</evidence>
<keyword evidence="4" id="KW-0472">Membrane</keyword>
<dbReference type="InterPro" id="IPR000515">
    <property type="entry name" value="MetI-like"/>
</dbReference>
<evidence type="ECO:0000256" key="4">
    <source>
        <dbReference type="ARBA" id="ARBA00023136"/>
    </source>
</evidence>
<feature type="non-terminal residue" evidence="6">
    <location>
        <position position="1"/>
    </location>
</feature>
<dbReference type="Pfam" id="PF00528">
    <property type="entry name" value="BPD_transp_1"/>
    <property type="match status" value="1"/>
</dbReference>
<gene>
    <name evidence="6" type="ORF">ENT80_02620</name>
</gene>
<comment type="caution">
    <text evidence="6">The sequence shown here is derived from an EMBL/GenBank/DDBJ whole genome shotgun (WGS) entry which is preliminary data.</text>
</comment>
<comment type="subcellular location">
    <subcellularLocation>
        <location evidence="1">Membrane</location>
        <topology evidence="1">Multi-pass membrane protein</topology>
    </subcellularLocation>
</comment>
<protein>
    <submittedName>
        <fullName evidence="6">ABC transporter permease subunit</fullName>
    </submittedName>
</protein>
<accession>A0A7V4EFM3</accession>
<dbReference type="AlphaFoldDB" id="A0A7V4EFM3"/>
<feature type="domain" description="ABC transmembrane type-1" evidence="5">
    <location>
        <begin position="3"/>
        <end position="38"/>
    </location>
</feature>
<reference evidence="6" key="1">
    <citation type="journal article" date="2020" name="mSystems">
        <title>Genome- and Community-Level Interaction Insights into Carbon Utilization and Element Cycling Functions of Hydrothermarchaeota in Hydrothermal Sediment.</title>
        <authorList>
            <person name="Zhou Z."/>
            <person name="Liu Y."/>
            <person name="Xu W."/>
            <person name="Pan J."/>
            <person name="Luo Z.H."/>
            <person name="Li M."/>
        </authorList>
    </citation>
    <scope>NUCLEOTIDE SEQUENCE [LARGE SCALE GENOMIC DNA]</scope>
    <source>
        <strain evidence="6">SpSt-611</strain>
    </source>
</reference>